<evidence type="ECO:0000256" key="3">
    <source>
        <dbReference type="ARBA" id="ARBA00023125"/>
    </source>
</evidence>
<dbReference type="OrthoDB" id="5723059at2"/>
<evidence type="ECO:0000259" key="5">
    <source>
        <dbReference type="PROSITE" id="PS50931"/>
    </source>
</evidence>
<evidence type="ECO:0000256" key="2">
    <source>
        <dbReference type="ARBA" id="ARBA00023015"/>
    </source>
</evidence>
<dbReference type="AlphaFoldDB" id="A0A5J5FUH6"/>
<dbReference type="InterPro" id="IPR036390">
    <property type="entry name" value="WH_DNA-bd_sf"/>
</dbReference>
<dbReference type="EMBL" id="VYKJ01000012">
    <property type="protein sequence ID" value="KAA8996927.1"/>
    <property type="molecule type" value="Genomic_DNA"/>
</dbReference>
<sequence length="293" mass="32406">MDKRPIALDLEALRSFVAGVKLGSFALAAERLNRSTSAVSAQLKKLEQQCGTGLLRKRGRHLQLTDGGEILLGYAQRLLAVNDEALQAVRGRLLQGEVRFGMQEDFGETLLPEILGAFARSWPGVQITARIGRNGELRHAIDSRQLDLALTWLDERNMPDAPVLTRLPLQWIRHPQLAIDSYLARRQPLPLVMFESPCLIRSHAITQLDAAEIPWRIAFVSRSLSGIWAAVSAGLGITVRSKMGMPAQLTTEAPPALPALPELGITLLQAEENMPEATVRLQQLLVDELRRQI</sequence>
<keyword evidence="7" id="KW-1185">Reference proteome</keyword>
<dbReference type="Pfam" id="PF00126">
    <property type="entry name" value="HTH_1"/>
    <property type="match status" value="1"/>
</dbReference>
<dbReference type="PANTHER" id="PTHR30579">
    <property type="entry name" value="TRANSCRIPTIONAL REGULATOR"/>
    <property type="match status" value="1"/>
</dbReference>
<comment type="similarity">
    <text evidence="1">Belongs to the LysR transcriptional regulatory family.</text>
</comment>
<keyword evidence="3" id="KW-0238">DNA-binding</keyword>
<keyword evidence="2" id="KW-0805">Transcription regulation</keyword>
<dbReference type="Gene3D" id="3.40.190.10">
    <property type="entry name" value="Periplasmic binding protein-like II"/>
    <property type="match status" value="2"/>
</dbReference>
<reference evidence="6 7" key="1">
    <citation type="submission" date="2019-09" db="EMBL/GenBank/DDBJ databases">
        <authorList>
            <person name="Li Y."/>
        </authorList>
    </citation>
    <scope>NUCLEOTIDE SEQUENCE [LARGE SCALE GENOMIC DNA]</scope>
    <source>
        <strain evidence="6 7">L3-3HA</strain>
    </source>
</reference>
<evidence type="ECO:0000256" key="4">
    <source>
        <dbReference type="ARBA" id="ARBA00023163"/>
    </source>
</evidence>
<dbReference type="RefSeq" id="WP_150436727.1">
    <property type="nucleotide sequence ID" value="NZ_VYKJ01000012.1"/>
</dbReference>
<dbReference type="InterPro" id="IPR050176">
    <property type="entry name" value="LTTR"/>
</dbReference>
<dbReference type="SUPFAM" id="SSF53850">
    <property type="entry name" value="Periplasmic binding protein-like II"/>
    <property type="match status" value="1"/>
</dbReference>
<accession>A0A5J5FUH6</accession>
<dbReference type="PROSITE" id="PS50931">
    <property type="entry name" value="HTH_LYSR"/>
    <property type="match status" value="1"/>
</dbReference>
<evidence type="ECO:0000313" key="7">
    <source>
        <dbReference type="Proteomes" id="UP000335415"/>
    </source>
</evidence>
<feature type="domain" description="HTH lysR-type" evidence="5">
    <location>
        <begin position="8"/>
        <end position="65"/>
    </location>
</feature>
<dbReference type="GO" id="GO:0003700">
    <property type="term" value="F:DNA-binding transcription factor activity"/>
    <property type="evidence" value="ECO:0007669"/>
    <property type="project" value="InterPro"/>
</dbReference>
<dbReference type="InterPro" id="IPR036388">
    <property type="entry name" value="WH-like_DNA-bd_sf"/>
</dbReference>
<dbReference type="GO" id="GO:0003677">
    <property type="term" value="F:DNA binding"/>
    <property type="evidence" value="ECO:0007669"/>
    <property type="project" value="UniProtKB-KW"/>
</dbReference>
<dbReference type="PANTHER" id="PTHR30579:SF7">
    <property type="entry name" value="HTH-TYPE TRANSCRIPTIONAL REGULATOR LRHA-RELATED"/>
    <property type="match status" value="1"/>
</dbReference>
<proteinExistence type="inferred from homology"/>
<protein>
    <submittedName>
        <fullName evidence="6">LysR family transcriptional regulator</fullName>
    </submittedName>
</protein>
<dbReference type="SUPFAM" id="SSF46785">
    <property type="entry name" value="Winged helix' DNA-binding domain"/>
    <property type="match status" value="1"/>
</dbReference>
<dbReference type="InterPro" id="IPR005119">
    <property type="entry name" value="LysR_subst-bd"/>
</dbReference>
<dbReference type="Pfam" id="PF03466">
    <property type="entry name" value="LysR_substrate"/>
    <property type="match status" value="1"/>
</dbReference>
<keyword evidence="4" id="KW-0804">Transcription</keyword>
<gene>
    <name evidence="6" type="ORF">FJU30_19930</name>
</gene>
<evidence type="ECO:0000256" key="1">
    <source>
        <dbReference type="ARBA" id="ARBA00009437"/>
    </source>
</evidence>
<name>A0A5J5FUH6_9GAMM</name>
<evidence type="ECO:0000313" key="6">
    <source>
        <dbReference type="EMBL" id="KAA8996927.1"/>
    </source>
</evidence>
<dbReference type="Proteomes" id="UP000335415">
    <property type="component" value="Unassembled WGS sequence"/>
</dbReference>
<dbReference type="Gene3D" id="1.10.10.10">
    <property type="entry name" value="Winged helix-like DNA-binding domain superfamily/Winged helix DNA-binding domain"/>
    <property type="match status" value="1"/>
</dbReference>
<comment type="caution">
    <text evidence="6">The sequence shown here is derived from an EMBL/GenBank/DDBJ whole genome shotgun (WGS) entry which is preliminary data.</text>
</comment>
<dbReference type="InterPro" id="IPR000847">
    <property type="entry name" value="LysR_HTH_N"/>
</dbReference>
<organism evidence="6 7">
    <name type="scientific">Affinibrenneria salicis</name>
    <dbReference type="NCBI Taxonomy" id="2590031"/>
    <lineage>
        <taxon>Bacteria</taxon>
        <taxon>Pseudomonadati</taxon>
        <taxon>Pseudomonadota</taxon>
        <taxon>Gammaproteobacteria</taxon>
        <taxon>Enterobacterales</taxon>
        <taxon>Pectobacteriaceae</taxon>
        <taxon>Affinibrenneria</taxon>
    </lineage>
</organism>